<organism evidence="2 3">
    <name type="scientific">Ruminococcus gauvreauii</name>
    <dbReference type="NCBI Taxonomy" id="438033"/>
    <lineage>
        <taxon>Bacteria</taxon>
        <taxon>Bacillati</taxon>
        <taxon>Bacillota</taxon>
        <taxon>Clostridia</taxon>
        <taxon>Eubacteriales</taxon>
        <taxon>Oscillospiraceae</taxon>
        <taxon>Ruminococcus</taxon>
    </lineage>
</organism>
<evidence type="ECO:0000256" key="1">
    <source>
        <dbReference type="SAM" id="Phobius"/>
    </source>
</evidence>
<gene>
    <name evidence="2" type="ORF">NQ502_00365</name>
</gene>
<dbReference type="EMBL" id="CP102290">
    <property type="protein sequence ID" value="UWP59555.1"/>
    <property type="molecule type" value="Genomic_DNA"/>
</dbReference>
<feature type="transmembrane region" description="Helical" evidence="1">
    <location>
        <begin position="314"/>
        <end position="335"/>
    </location>
</feature>
<protein>
    <submittedName>
        <fullName evidence="2">Uncharacterized protein</fullName>
    </submittedName>
</protein>
<feature type="transmembrane region" description="Helical" evidence="1">
    <location>
        <begin position="212"/>
        <end position="234"/>
    </location>
</feature>
<proteinExistence type="predicted"/>
<keyword evidence="1" id="KW-1133">Transmembrane helix</keyword>
<feature type="transmembrane region" description="Helical" evidence="1">
    <location>
        <begin position="12"/>
        <end position="36"/>
    </location>
</feature>
<dbReference type="Proteomes" id="UP001060164">
    <property type="component" value="Chromosome"/>
</dbReference>
<feature type="transmembrane region" description="Helical" evidence="1">
    <location>
        <begin position="246"/>
        <end position="266"/>
    </location>
</feature>
<keyword evidence="3" id="KW-1185">Reference proteome</keyword>
<feature type="transmembrane region" description="Helical" evidence="1">
    <location>
        <begin position="347"/>
        <end position="366"/>
    </location>
</feature>
<evidence type="ECO:0000313" key="2">
    <source>
        <dbReference type="EMBL" id="UWP59555.1"/>
    </source>
</evidence>
<reference evidence="2" key="1">
    <citation type="journal article" date="2022" name="Cell">
        <title>Design, construction, and in vivo augmentation of a complex gut microbiome.</title>
        <authorList>
            <person name="Cheng A.G."/>
            <person name="Ho P.Y."/>
            <person name="Aranda-Diaz A."/>
            <person name="Jain S."/>
            <person name="Yu F.B."/>
            <person name="Meng X."/>
            <person name="Wang M."/>
            <person name="Iakiviak M."/>
            <person name="Nagashima K."/>
            <person name="Zhao A."/>
            <person name="Murugkar P."/>
            <person name="Patil A."/>
            <person name="Atabakhsh K."/>
            <person name="Weakley A."/>
            <person name="Yan J."/>
            <person name="Brumbaugh A.R."/>
            <person name="Higginbottom S."/>
            <person name="Dimas A."/>
            <person name="Shiver A.L."/>
            <person name="Deutschbauer A."/>
            <person name="Neff N."/>
            <person name="Sonnenburg J.L."/>
            <person name="Huang K.C."/>
            <person name="Fischbach M.A."/>
        </authorList>
    </citation>
    <scope>NUCLEOTIDE SEQUENCE</scope>
    <source>
        <strain evidence="2">DSM 19829</strain>
    </source>
</reference>
<dbReference type="RefSeq" id="WP_242830235.1">
    <property type="nucleotide sequence ID" value="NZ_CABLBR010000005.1"/>
</dbReference>
<evidence type="ECO:0000313" key="3">
    <source>
        <dbReference type="Proteomes" id="UP001060164"/>
    </source>
</evidence>
<keyword evidence="1" id="KW-0812">Transmembrane</keyword>
<sequence length="441" mass="49097">MKANNSMNYRALTVTGILAAFVWCMACSFFIAAIGLCSSVSVRWETGGVSPSALVRQQKYAKQDGLAKQPEVTLWQVYSAQEIMDADMGSTTADVVVVFGACEDITSKTVLVGSLPSQSDTAGCAISSELAFSLWGSTNVLGMQIKIEGEVLYVRGVFDDDTSRVFRQAEEESSDTLSNMQLIFSDGGTREMAERYLTASDFTGGTILDLPLMGWVFGMIYRLPAMVLAFGIVIRLIKRGGKLRHYPVWMISYLPLALIALAGLVICIDFPDIPSIFIPSRWSDFKFWKNLFLDHWGNLAAWMSAAPTFRDKELWNAAFLLLLFSLFASVLVVIAARMTSIRSYSGLVLSCVIYTLSLCLISVKIVSYNNISIGKVMYFMPCLWLCIDFMLHWQEGKPGFVSHERRFSVDKNSSLPKKEYTFAESGEEAQILIQEKTTKRT</sequence>
<name>A0ABY5VI32_9FIRM</name>
<accession>A0ABY5VI32</accession>
<keyword evidence="1" id="KW-0472">Membrane</keyword>